<sequence length="722" mass="76687">MHGPALRSRTNMDSLRVLGFSMLLCLGQSAYSKTVNDETVFLGEDYHIPLPVGGAEVVFKPMVGPAGRELMLMKGGAVVNPRVKLSQASNHLILENVGETDEGVYIVKSNEDPQNVKRLKIIVRDCTVEDNVKYGGHFRISLLGVSAPVGVGFRPRAIEANQTSQPALDLLKEGESFQAGYENRLSITEERLLLHGVTGADEGSYTISDAGGKVTKKICLNVKEHQNFADVPYGGTFKFNLHLNSSSAHVVYFEDSSPSARSWVIMERGELTLPPERDMEGRFTLEDSMCVLEQVKASDGGLYRVTDLQGFVVSNVHLEVQAYRLPTVIVAVISLVALTVVLLLVCLVSCLVKVRRRAQKAQAIEKIAQNAGKEEGDTFRQVVQDAFTRHNEEAPALSQKEDITEKSQSTEVSIKGLEVSAKDTSIHEKNLETSDSGVGFNTAGLPLDSDTEAPTAPITETADTKPTANLVPEPKPTTETKPASEKKAPAPAAPKPEPTPEPKPTATPTHEPKMTISPTPESKPTLSPSPEPKLAVTPDVKQAVSPTPESKPALEVKATPTPEAKQSPEPPKAVTPTPDSKPAVTPTKTPVSPTPDLTPTKPATSGPTPAVSPTPEPKPAAITPSPDVKPALSPSPDPKPAVSPTPMPTTNGTLEPKPDIRSSEPSATLDLKGTEPSKLASPKTPDKSSVKTPGVISTGSPATEAKPSDGAPAPGQEETSTT</sequence>
<feature type="compositionally biased region" description="Low complexity" evidence="1">
    <location>
        <begin position="452"/>
        <end position="461"/>
    </location>
</feature>
<dbReference type="GeneID" id="108432312"/>
<name>A0A3B4CSH2_PYGNA</name>
<feature type="compositionally biased region" description="Basic and acidic residues" evidence="1">
    <location>
        <begin position="420"/>
        <end position="432"/>
    </location>
</feature>
<keyword evidence="5" id="KW-1185">Reference proteome</keyword>
<feature type="compositionally biased region" description="Low complexity" evidence="1">
    <location>
        <begin position="580"/>
        <end position="595"/>
    </location>
</feature>
<evidence type="ECO:0000313" key="5">
    <source>
        <dbReference type="Proteomes" id="UP001501920"/>
    </source>
</evidence>
<dbReference type="InterPro" id="IPR050972">
    <property type="entry name" value="SDr-like"/>
</dbReference>
<protein>
    <submittedName>
        <fullName evidence="4">Uncharacterized protein</fullName>
    </submittedName>
</protein>
<dbReference type="OMA" id="TIMGTFR"/>
<feature type="chain" id="PRO_5017324123" evidence="3">
    <location>
        <begin position="33"/>
        <end position="722"/>
    </location>
</feature>
<keyword evidence="2" id="KW-1133">Transmembrane helix</keyword>
<dbReference type="STRING" id="42514.ENSPNAP00000015047"/>
<reference evidence="4" key="2">
    <citation type="submission" date="2025-08" db="UniProtKB">
        <authorList>
            <consortium name="Ensembl"/>
        </authorList>
    </citation>
    <scope>IDENTIFICATION</scope>
</reference>
<dbReference type="PANTHER" id="PTHR34403:SF14">
    <property type="entry name" value="OS05G0225800 PROTEIN"/>
    <property type="match status" value="1"/>
</dbReference>
<feature type="compositionally biased region" description="Polar residues" evidence="1">
    <location>
        <begin position="516"/>
        <end position="528"/>
    </location>
</feature>
<evidence type="ECO:0000256" key="1">
    <source>
        <dbReference type="SAM" id="MobiDB-lite"/>
    </source>
</evidence>
<accession>A0A3B4CSH2</accession>
<dbReference type="PANTHER" id="PTHR34403">
    <property type="entry name" value="TOL-PAL SYSTEM PROTEIN TOLA"/>
    <property type="match status" value="1"/>
</dbReference>
<proteinExistence type="predicted"/>
<dbReference type="OrthoDB" id="8817156at2759"/>
<dbReference type="GeneTree" id="ENSGT00390000005284"/>
<dbReference type="RefSeq" id="XP_017561549.1">
    <property type="nucleotide sequence ID" value="XM_017706060.2"/>
</dbReference>
<feature type="transmembrane region" description="Helical" evidence="2">
    <location>
        <begin position="328"/>
        <end position="352"/>
    </location>
</feature>
<evidence type="ECO:0000256" key="2">
    <source>
        <dbReference type="SAM" id="Phobius"/>
    </source>
</evidence>
<feature type="compositionally biased region" description="Basic and acidic residues" evidence="1">
    <location>
        <begin position="391"/>
        <end position="405"/>
    </location>
</feature>
<evidence type="ECO:0000256" key="3">
    <source>
        <dbReference type="SAM" id="SignalP"/>
    </source>
</evidence>
<keyword evidence="2" id="KW-0472">Membrane</keyword>
<dbReference type="AlphaFoldDB" id="A0A3B4CSH2"/>
<evidence type="ECO:0000313" key="4">
    <source>
        <dbReference type="Ensembl" id="ENSPNAP00000015047.1"/>
    </source>
</evidence>
<feature type="compositionally biased region" description="Basic and acidic residues" evidence="1">
    <location>
        <begin position="476"/>
        <end position="488"/>
    </location>
</feature>
<dbReference type="Proteomes" id="UP001501920">
    <property type="component" value="Chromosome 3"/>
</dbReference>
<dbReference type="Ensembl" id="ENSPNAT00000037580.2">
    <property type="protein sequence ID" value="ENSPNAP00000015047.1"/>
    <property type="gene ID" value="ENSPNAG00000021049.2"/>
</dbReference>
<feature type="compositionally biased region" description="Pro residues" evidence="1">
    <location>
        <begin position="491"/>
        <end position="505"/>
    </location>
</feature>
<keyword evidence="2" id="KW-0812">Transmembrane</keyword>
<feature type="signal peptide" evidence="3">
    <location>
        <begin position="1"/>
        <end position="32"/>
    </location>
</feature>
<keyword evidence="3" id="KW-0732">Signal</keyword>
<reference evidence="4 5" key="1">
    <citation type="submission" date="2020-10" db="EMBL/GenBank/DDBJ databases">
        <title>Pygocentrus nattereri (red-bellied piranha) genome, fPygNat1, primary haplotype.</title>
        <authorList>
            <person name="Myers G."/>
            <person name="Meyer A."/>
            <person name="Karagic N."/>
            <person name="Pippel M."/>
            <person name="Winkler S."/>
            <person name="Tracey A."/>
            <person name="Wood J."/>
            <person name="Formenti G."/>
            <person name="Howe K."/>
            <person name="Fedrigo O."/>
            <person name="Jarvis E.D."/>
        </authorList>
    </citation>
    <scope>NUCLEOTIDE SEQUENCE [LARGE SCALE GENOMIC DNA]</scope>
</reference>
<reference evidence="4" key="3">
    <citation type="submission" date="2025-09" db="UniProtKB">
        <authorList>
            <consortium name="Ensembl"/>
        </authorList>
    </citation>
    <scope>IDENTIFICATION</scope>
</reference>
<organism evidence="4 5">
    <name type="scientific">Pygocentrus nattereri</name>
    <name type="common">Red-bellied piranha</name>
    <dbReference type="NCBI Taxonomy" id="42514"/>
    <lineage>
        <taxon>Eukaryota</taxon>
        <taxon>Metazoa</taxon>
        <taxon>Chordata</taxon>
        <taxon>Craniata</taxon>
        <taxon>Vertebrata</taxon>
        <taxon>Euteleostomi</taxon>
        <taxon>Actinopterygii</taxon>
        <taxon>Neopterygii</taxon>
        <taxon>Teleostei</taxon>
        <taxon>Ostariophysi</taxon>
        <taxon>Characiformes</taxon>
        <taxon>Characoidei</taxon>
        <taxon>Pygocentrus</taxon>
    </lineage>
</organism>
<feature type="region of interest" description="Disordered" evidence="1">
    <location>
        <begin position="391"/>
        <end position="722"/>
    </location>
</feature>
<feature type="compositionally biased region" description="Pro residues" evidence="1">
    <location>
        <begin position="633"/>
        <end position="647"/>
    </location>
</feature>